<reference evidence="5" key="1">
    <citation type="submission" date="2016-01" db="EMBL/GenBank/DDBJ databases">
        <authorList>
            <person name="Peeters C."/>
        </authorList>
    </citation>
    <scope>NUCLEOTIDE SEQUENCE [LARGE SCALE GENOMIC DNA]</scope>
    <source>
        <strain evidence="5">LMG 22940</strain>
    </source>
</reference>
<dbReference type="Pfam" id="PF13439">
    <property type="entry name" value="Glyco_transf_4"/>
    <property type="match status" value="1"/>
</dbReference>
<comment type="caution">
    <text evidence="5">The sequence shown here is derived from an EMBL/GenBank/DDBJ whole genome shotgun (WGS) entry which is preliminary data.</text>
</comment>
<dbReference type="EMBL" id="FCON02000002">
    <property type="protein sequence ID" value="SAL14114.1"/>
    <property type="molecule type" value="Genomic_DNA"/>
</dbReference>
<dbReference type="InterPro" id="IPR028098">
    <property type="entry name" value="Glyco_trans_4-like_N"/>
</dbReference>
<evidence type="ECO:0000259" key="4">
    <source>
        <dbReference type="Pfam" id="PF13439"/>
    </source>
</evidence>
<proteinExistence type="predicted"/>
<dbReference type="CDD" id="cd03801">
    <property type="entry name" value="GT4_PimA-like"/>
    <property type="match status" value="1"/>
</dbReference>
<evidence type="ECO:0000259" key="3">
    <source>
        <dbReference type="Pfam" id="PF00534"/>
    </source>
</evidence>
<name>A0A158F2T6_9BURK</name>
<accession>A0A158F2T6</accession>
<organism evidence="5 6">
    <name type="scientific">Caballeronia choica</name>
    <dbReference type="NCBI Taxonomy" id="326476"/>
    <lineage>
        <taxon>Bacteria</taxon>
        <taxon>Pseudomonadati</taxon>
        <taxon>Pseudomonadota</taxon>
        <taxon>Betaproteobacteria</taxon>
        <taxon>Burkholderiales</taxon>
        <taxon>Burkholderiaceae</taxon>
        <taxon>Caballeronia</taxon>
    </lineage>
</organism>
<gene>
    <name evidence="5" type="ORF">AWB68_00223</name>
</gene>
<sequence length="393" mass="43190">MAAGNDRDRAILFVDQSGELGGAEFALLPLAAACSSRSEVVLLSDGPFRARLEERGVSVRVLSNARVSKIDREALRFAWLYAAPGIIRQIWAIAQVARRYDVLFLNTQKALVLGALGKPFHRRQVVWYLHDIMSPAHFGRAQLMIVKWLARHAADRIVVNSQASAQALMELTGLPAEAMSVVHNGIDAAAFTQVDAHDIPALRRRLGLPQTAWLAGLFGRLAAWKGQHVAIDALAQLPHVHLVLVGGALFGEDAYAASLRDQAQRLGVAERVHFAGFQDDMPTWMKAVDVILHTSTEPEPFGRVIVEGMAAARPVVATGAGGVSEIIRHRVNGWIVQPRDVAGLVEAVETLRRTPELAQRLADQACVDAQRRFSVERYLREMTDVIEEVKRRA</sequence>
<dbReference type="SUPFAM" id="SSF53756">
    <property type="entry name" value="UDP-Glycosyltransferase/glycogen phosphorylase"/>
    <property type="match status" value="1"/>
</dbReference>
<dbReference type="Pfam" id="PF00534">
    <property type="entry name" value="Glycos_transf_1"/>
    <property type="match status" value="1"/>
</dbReference>
<evidence type="ECO:0000313" key="6">
    <source>
        <dbReference type="Proteomes" id="UP000054770"/>
    </source>
</evidence>
<dbReference type="PANTHER" id="PTHR12526:SF510">
    <property type="entry name" value="D-INOSITOL 3-PHOSPHATE GLYCOSYLTRANSFERASE"/>
    <property type="match status" value="1"/>
</dbReference>
<keyword evidence="1" id="KW-0328">Glycosyltransferase</keyword>
<dbReference type="InterPro" id="IPR001296">
    <property type="entry name" value="Glyco_trans_1"/>
</dbReference>
<evidence type="ECO:0000256" key="2">
    <source>
        <dbReference type="ARBA" id="ARBA00022679"/>
    </source>
</evidence>
<keyword evidence="6" id="KW-1185">Reference proteome</keyword>
<protein>
    <submittedName>
        <fullName evidence="5">Group 1 family glycosyl transferase</fullName>
    </submittedName>
</protein>
<evidence type="ECO:0000313" key="5">
    <source>
        <dbReference type="EMBL" id="SAL14114.1"/>
    </source>
</evidence>
<dbReference type="GO" id="GO:0016757">
    <property type="term" value="F:glycosyltransferase activity"/>
    <property type="evidence" value="ECO:0007669"/>
    <property type="project" value="UniProtKB-KW"/>
</dbReference>
<keyword evidence="2 5" id="KW-0808">Transferase</keyword>
<evidence type="ECO:0000256" key="1">
    <source>
        <dbReference type="ARBA" id="ARBA00022676"/>
    </source>
</evidence>
<dbReference type="AlphaFoldDB" id="A0A158F2T6"/>
<dbReference type="Proteomes" id="UP000054770">
    <property type="component" value="Unassembled WGS sequence"/>
</dbReference>
<dbReference type="Gene3D" id="3.40.50.2000">
    <property type="entry name" value="Glycogen Phosphorylase B"/>
    <property type="match status" value="2"/>
</dbReference>
<feature type="domain" description="Glycosyl transferase family 1" evidence="3">
    <location>
        <begin position="200"/>
        <end position="365"/>
    </location>
</feature>
<dbReference type="RefSeq" id="WP_235028149.1">
    <property type="nucleotide sequence ID" value="NZ_FCON02000002.1"/>
</dbReference>
<feature type="domain" description="Glycosyltransferase subfamily 4-like N-terminal" evidence="4">
    <location>
        <begin position="51"/>
        <end position="188"/>
    </location>
</feature>
<dbReference type="PANTHER" id="PTHR12526">
    <property type="entry name" value="GLYCOSYLTRANSFERASE"/>
    <property type="match status" value="1"/>
</dbReference>